<reference evidence="1 2" key="1">
    <citation type="journal article" date="2019" name="Int. J. Syst. Evol. Microbiol.">
        <title>Anaerobacillus alkaliphilus sp. nov., a novel alkaliphilic and moderately halophilic bacterium.</title>
        <authorList>
            <person name="Borsodi A.K."/>
            <person name="Aszalos J.M."/>
            <person name="Bihari P."/>
            <person name="Nagy I."/>
            <person name="Schumann P."/>
            <person name="Sproer C."/>
            <person name="Kovacs A.L."/>
            <person name="Boka K."/>
            <person name="Dobosy P."/>
            <person name="Ovari M."/>
            <person name="Szili-Kovacs T."/>
            <person name="Toth E."/>
        </authorList>
    </citation>
    <scope>NUCLEOTIDE SEQUENCE [LARGE SCALE GENOMIC DNA]</scope>
    <source>
        <strain evidence="1 2">B16-10</strain>
    </source>
</reference>
<evidence type="ECO:0000313" key="2">
    <source>
        <dbReference type="Proteomes" id="UP000290649"/>
    </source>
</evidence>
<keyword evidence="2" id="KW-1185">Reference proteome</keyword>
<evidence type="ECO:0000313" key="1">
    <source>
        <dbReference type="EMBL" id="RXI96228.1"/>
    </source>
</evidence>
<gene>
    <name evidence="1" type="ORF">DS745_21030</name>
</gene>
<accession>A0A4Q0VLG6</accession>
<dbReference type="OrthoDB" id="2934265at2"/>
<comment type="caution">
    <text evidence="1">The sequence shown here is derived from an EMBL/GenBank/DDBJ whole genome shotgun (WGS) entry which is preliminary data.</text>
</comment>
<proteinExistence type="predicted"/>
<protein>
    <submittedName>
        <fullName evidence="1">Uncharacterized protein</fullName>
    </submittedName>
</protein>
<sequence length="152" mass="16221">MLTNPQQTASALPFPATWGILGDIAGRAIVRGILTIENVSNNTVTGTVNFRGVPIPITGIWNETTNQISFDSPYASFSGQLSIFDEIVPSLRRFILSGTFIMKPPSLQAGEFGSWVALTDTIRTGPPQFTASVPTAALFTLSELLYGGVGRS</sequence>
<dbReference type="RefSeq" id="WP_129080207.1">
    <property type="nucleotide sequence ID" value="NZ_QOUX01000047.1"/>
</dbReference>
<dbReference type="AlphaFoldDB" id="A0A4Q0VLG6"/>
<name>A0A4Q0VLG6_9BACI</name>
<organism evidence="1 2">
    <name type="scientific">Anaerobacillus alkaliphilus</name>
    <dbReference type="NCBI Taxonomy" id="1548597"/>
    <lineage>
        <taxon>Bacteria</taxon>
        <taxon>Bacillati</taxon>
        <taxon>Bacillota</taxon>
        <taxon>Bacilli</taxon>
        <taxon>Bacillales</taxon>
        <taxon>Bacillaceae</taxon>
        <taxon>Anaerobacillus</taxon>
    </lineage>
</organism>
<dbReference type="EMBL" id="QOUX01000047">
    <property type="protein sequence ID" value="RXI96228.1"/>
    <property type="molecule type" value="Genomic_DNA"/>
</dbReference>
<dbReference type="Proteomes" id="UP000290649">
    <property type="component" value="Unassembled WGS sequence"/>
</dbReference>